<proteinExistence type="predicted"/>
<evidence type="ECO:0000313" key="2">
    <source>
        <dbReference type="Proteomes" id="UP000887116"/>
    </source>
</evidence>
<reference evidence="1" key="1">
    <citation type="submission" date="2020-07" db="EMBL/GenBank/DDBJ databases">
        <title>Multicomponent nature underlies the extraordinary mechanical properties of spider dragline silk.</title>
        <authorList>
            <person name="Kono N."/>
            <person name="Nakamura H."/>
            <person name="Mori M."/>
            <person name="Yoshida Y."/>
            <person name="Ohtoshi R."/>
            <person name="Malay A.D."/>
            <person name="Moran D.A.P."/>
            <person name="Tomita M."/>
            <person name="Numata K."/>
            <person name="Arakawa K."/>
        </authorList>
    </citation>
    <scope>NUCLEOTIDE SEQUENCE</scope>
</reference>
<evidence type="ECO:0000313" key="1">
    <source>
        <dbReference type="EMBL" id="GFR33654.1"/>
    </source>
</evidence>
<dbReference type="AlphaFoldDB" id="A0A8X6M6Z6"/>
<accession>A0A8X6M6Z6</accession>
<dbReference type="OrthoDB" id="10072079at2759"/>
<gene>
    <name evidence="1" type="ORF">TNCT_557591</name>
</gene>
<sequence length="98" mass="11443">MSGPAIRNWLGVVSQVVNLFRNHSNANKIFQETIQEHAPDSKKKRLLGFVTQDLSKARQYHRVFRTLRMHCHGFRRNRSKNVDYIFNGIDSSLSESKK</sequence>
<organism evidence="1 2">
    <name type="scientific">Trichonephila clavata</name>
    <name type="common">Joro spider</name>
    <name type="synonym">Nephila clavata</name>
    <dbReference type="NCBI Taxonomy" id="2740835"/>
    <lineage>
        <taxon>Eukaryota</taxon>
        <taxon>Metazoa</taxon>
        <taxon>Ecdysozoa</taxon>
        <taxon>Arthropoda</taxon>
        <taxon>Chelicerata</taxon>
        <taxon>Arachnida</taxon>
        <taxon>Araneae</taxon>
        <taxon>Araneomorphae</taxon>
        <taxon>Entelegynae</taxon>
        <taxon>Araneoidea</taxon>
        <taxon>Nephilidae</taxon>
        <taxon>Trichonephila</taxon>
    </lineage>
</organism>
<dbReference type="Proteomes" id="UP000887116">
    <property type="component" value="Unassembled WGS sequence"/>
</dbReference>
<protein>
    <submittedName>
        <fullName evidence="1">Uncharacterized protein</fullName>
    </submittedName>
</protein>
<name>A0A8X6M6Z6_TRICU</name>
<keyword evidence="2" id="KW-1185">Reference proteome</keyword>
<comment type="caution">
    <text evidence="1">The sequence shown here is derived from an EMBL/GenBank/DDBJ whole genome shotgun (WGS) entry which is preliminary data.</text>
</comment>
<dbReference type="EMBL" id="BMAO01039786">
    <property type="protein sequence ID" value="GFR33654.1"/>
    <property type="molecule type" value="Genomic_DNA"/>
</dbReference>